<dbReference type="AlphaFoldDB" id="A0A2Z6MCT5"/>
<evidence type="ECO:0000313" key="2">
    <source>
        <dbReference type="Proteomes" id="UP000242715"/>
    </source>
</evidence>
<sequence length="85" mass="9691">MATLMQSVTWLIEPWARMCLMALQRGVSAICDGFFPGYGSFISFRFQGMGEYVPPVQTSFGAWVDMSSSVLPDLVFVHWFHILFF</sequence>
<dbReference type="Proteomes" id="UP000242715">
    <property type="component" value="Unassembled WGS sequence"/>
</dbReference>
<keyword evidence="2" id="KW-1185">Reference proteome</keyword>
<protein>
    <submittedName>
        <fullName evidence="1">Uncharacterized protein</fullName>
    </submittedName>
</protein>
<dbReference type="EMBL" id="DF973401">
    <property type="protein sequence ID" value="GAU29631.1"/>
    <property type="molecule type" value="Genomic_DNA"/>
</dbReference>
<evidence type="ECO:0000313" key="1">
    <source>
        <dbReference type="EMBL" id="GAU29631.1"/>
    </source>
</evidence>
<reference evidence="2" key="1">
    <citation type="journal article" date="2017" name="Front. Plant Sci.">
        <title>Climate Clever Clovers: New Paradigm to Reduce the Environmental Footprint of Ruminants by Breeding Low Methanogenic Forages Utilizing Haplotype Variation.</title>
        <authorList>
            <person name="Kaur P."/>
            <person name="Appels R."/>
            <person name="Bayer P.E."/>
            <person name="Keeble-Gagnere G."/>
            <person name="Wang J."/>
            <person name="Hirakawa H."/>
            <person name="Shirasawa K."/>
            <person name="Vercoe P."/>
            <person name="Stefanova K."/>
            <person name="Durmic Z."/>
            <person name="Nichols P."/>
            <person name="Revell C."/>
            <person name="Isobe S.N."/>
            <person name="Edwards D."/>
            <person name="Erskine W."/>
        </authorList>
    </citation>
    <scope>NUCLEOTIDE SEQUENCE [LARGE SCALE GENOMIC DNA]</scope>
    <source>
        <strain evidence="2">cv. Daliak</strain>
    </source>
</reference>
<gene>
    <name evidence="1" type="ORF">TSUD_164810</name>
</gene>
<accession>A0A2Z6MCT5</accession>
<name>A0A2Z6MCT5_TRISU</name>
<proteinExistence type="predicted"/>
<organism evidence="1 2">
    <name type="scientific">Trifolium subterraneum</name>
    <name type="common">Subterranean clover</name>
    <dbReference type="NCBI Taxonomy" id="3900"/>
    <lineage>
        <taxon>Eukaryota</taxon>
        <taxon>Viridiplantae</taxon>
        <taxon>Streptophyta</taxon>
        <taxon>Embryophyta</taxon>
        <taxon>Tracheophyta</taxon>
        <taxon>Spermatophyta</taxon>
        <taxon>Magnoliopsida</taxon>
        <taxon>eudicotyledons</taxon>
        <taxon>Gunneridae</taxon>
        <taxon>Pentapetalae</taxon>
        <taxon>rosids</taxon>
        <taxon>fabids</taxon>
        <taxon>Fabales</taxon>
        <taxon>Fabaceae</taxon>
        <taxon>Papilionoideae</taxon>
        <taxon>50 kb inversion clade</taxon>
        <taxon>NPAAA clade</taxon>
        <taxon>Hologalegina</taxon>
        <taxon>IRL clade</taxon>
        <taxon>Trifolieae</taxon>
        <taxon>Trifolium</taxon>
    </lineage>
</organism>